<feature type="transmembrane region" description="Helical" evidence="1">
    <location>
        <begin position="16"/>
        <end position="36"/>
    </location>
</feature>
<dbReference type="InterPro" id="IPR012347">
    <property type="entry name" value="Ferritin-like"/>
</dbReference>
<accession>A0A7Y5ZZL0</accession>
<evidence type="ECO:0000313" key="4">
    <source>
        <dbReference type="Proteomes" id="UP000565724"/>
    </source>
</evidence>
<dbReference type="AlphaFoldDB" id="A0A7Y5ZZL0"/>
<proteinExistence type="predicted"/>
<evidence type="ECO:0000256" key="1">
    <source>
        <dbReference type="SAM" id="Phobius"/>
    </source>
</evidence>
<gene>
    <name evidence="3" type="ORF">HP550_07085</name>
</gene>
<feature type="domain" description="DUF305" evidence="2">
    <location>
        <begin position="52"/>
        <end position="218"/>
    </location>
</feature>
<protein>
    <submittedName>
        <fullName evidence="3">DUF305 domain-containing protein</fullName>
    </submittedName>
</protein>
<dbReference type="Proteomes" id="UP000565724">
    <property type="component" value="Unassembled WGS sequence"/>
</dbReference>
<sequence>MSEMDDDDRRVRPGPLVAMFLLIVVAAAALALWIGISLGGAAAAAPAADSVDAGFSRDMQTHHGQAVQMSMSVLETSEDPDVRTLARDIMLTQQQQAGQMHGWLTQWDLPQTSSSAPMAWMSTGGDDMAGMEHGSTQTPSGDLPMPGMAGAEDLARLSAATGSEADRLYLQLMIPHHEGGVEMAQAAVAMAADDDVRRLAQAIVDSQSAELTVLRDMLAERGGPLPSP</sequence>
<dbReference type="InterPro" id="IPR005183">
    <property type="entry name" value="DUF305_CopM-like"/>
</dbReference>
<evidence type="ECO:0000313" key="3">
    <source>
        <dbReference type="EMBL" id="NUU17011.1"/>
    </source>
</evidence>
<keyword evidence="1" id="KW-0812">Transmembrane</keyword>
<keyword evidence="1" id="KW-1133">Transmembrane helix</keyword>
<comment type="caution">
    <text evidence="3">The sequence shown here is derived from an EMBL/GenBank/DDBJ whole genome shotgun (WGS) entry which is preliminary data.</text>
</comment>
<reference evidence="3 4" key="1">
    <citation type="submission" date="2020-05" db="EMBL/GenBank/DDBJ databases">
        <title>Genome Sequencing of Type Strains.</title>
        <authorList>
            <person name="Lemaire J.F."/>
            <person name="Inderbitzin P."/>
            <person name="Gregorio O.A."/>
            <person name="Collins S.B."/>
            <person name="Wespe N."/>
            <person name="Knight-Connoni V."/>
        </authorList>
    </citation>
    <scope>NUCLEOTIDE SEQUENCE [LARGE SCALE GENOMIC DNA]</scope>
    <source>
        <strain evidence="3 4">ATCC 25174</strain>
    </source>
</reference>
<evidence type="ECO:0000259" key="2">
    <source>
        <dbReference type="Pfam" id="PF03713"/>
    </source>
</evidence>
<organism evidence="3 4">
    <name type="scientific">Cellulomonas humilata</name>
    <dbReference type="NCBI Taxonomy" id="144055"/>
    <lineage>
        <taxon>Bacteria</taxon>
        <taxon>Bacillati</taxon>
        <taxon>Actinomycetota</taxon>
        <taxon>Actinomycetes</taxon>
        <taxon>Micrococcales</taxon>
        <taxon>Cellulomonadaceae</taxon>
        <taxon>Cellulomonas</taxon>
    </lineage>
</organism>
<dbReference type="Pfam" id="PF03713">
    <property type="entry name" value="DUF305"/>
    <property type="match status" value="1"/>
</dbReference>
<dbReference type="PANTHER" id="PTHR36933:SF1">
    <property type="entry name" value="SLL0788 PROTEIN"/>
    <property type="match status" value="1"/>
</dbReference>
<dbReference type="PANTHER" id="PTHR36933">
    <property type="entry name" value="SLL0788 PROTEIN"/>
    <property type="match status" value="1"/>
</dbReference>
<keyword evidence="1" id="KW-0472">Membrane</keyword>
<keyword evidence="4" id="KW-1185">Reference proteome</keyword>
<dbReference type="Gene3D" id="1.20.1260.10">
    <property type="match status" value="1"/>
</dbReference>
<name>A0A7Y5ZZL0_9CELL</name>
<dbReference type="EMBL" id="JABMCI010000057">
    <property type="protein sequence ID" value="NUU17011.1"/>
    <property type="molecule type" value="Genomic_DNA"/>
</dbReference>